<evidence type="ECO:0000259" key="14">
    <source>
        <dbReference type="PROSITE" id="PS51358"/>
    </source>
</evidence>
<feature type="domain" description="Nop" evidence="14">
    <location>
        <begin position="244"/>
        <end position="362"/>
    </location>
</feature>
<keyword evidence="8" id="KW-0539">Nucleus</keyword>
<feature type="region of interest" description="Disordered" evidence="13">
    <location>
        <begin position="457"/>
        <end position="477"/>
    </location>
</feature>
<evidence type="ECO:0000256" key="4">
    <source>
        <dbReference type="ARBA" id="ARBA00022664"/>
    </source>
</evidence>
<evidence type="ECO:0000256" key="11">
    <source>
        <dbReference type="ARBA" id="ARBA00045397"/>
    </source>
</evidence>
<feature type="compositionally biased region" description="Polar residues" evidence="13">
    <location>
        <begin position="467"/>
        <end position="477"/>
    </location>
</feature>
<evidence type="ECO:0000256" key="10">
    <source>
        <dbReference type="ARBA" id="ARBA00030766"/>
    </source>
</evidence>
<keyword evidence="12" id="KW-0175">Coiled coil</keyword>
<dbReference type="FunFam" id="1.10.246.90:FF:000002">
    <property type="entry name" value="U4/U6 small nuclear ribonucleoprotein Prp31"/>
    <property type="match status" value="1"/>
</dbReference>
<dbReference type="SUPFAM" id="SSF89124">
    <property type="entry name" value="Nop domain"/>
    <property type="match status" value="1"/>
</dbReference>
<feature type="region of interest" description="Disordered" evidence="13">
    <location>
        <begin position="367"/>
        <end position="389"/>
    </location>
</feature>
<comment type="caution">
    <text evidence="15">The sequence shown here is derived from an EMBL/GenBank/DDBJ whole genome shotgun (WGS) entry which is preliminary data.</text>
</comment>
<feature type="compositionally biased region" description="Basic residues" evidence="13">
    <location>
        <begin position="380"/>
        <end position="389"/>
    </location>
</feature>
<dbReference type="InterPro" id="IPR012976">
    <property type="entry name" value="NOSIC"/>
</dbReference>
<sequence length="528" mass="58706">MKELTWPLPYLTLPSHSNNRELQKEKEMSLAEELLADLDDVDEDMEETEVKEEEEEAILEAAEEQLPDTAKYTNVKEVAKLACSESYQELMKKLERELNRDPEDKIVVCTPLESDPQYRLIVELSALASQIDNELFVIHKFVRDKYEKRFPELETLVPFHLEYMAAVALLGNDINTKGQNKELLSQILAPATCIVVSVTASTTQGKALETEELANVQEACSLADRLKQDRLAMFQLVQLRMSLIAPNLVALLGAESAAALVSQAGGLAPLARMPACNIQVLGAHKRALAGFSSANWMPHAGILWHHPIVQKLPPDIRKNVVKILANKTALAARPDSQHQASDGSIGCLQLEKVQYRIEKLIEPPQVKNNKALPKPLDKASKKRGGRRVRKMKERLGMTDMRKKANRMNFGELEEDIMQERMGFGVGQLKNGGPSTGRIRTGVVDEKTRVRMSKTLQKQMEKKGAQGGNTSLRSKVSGTASSVSFTPVQGLEIVNPNIKKDDDSGTKSTYFSSTSSFLNIKRPKAKDEI</sequence>
<comment type="similarity">
    <text evidence="2">Belongs to the PRP31 family.</text>
</comment>
<evidence type="ECO:0000256" key="13">
    <source>
        <dbReference type="SAM" id="MobiDB-lite"/>
    </source>
</evidence>
<feature type="compositionally biased region" description="Low complexity" evidence="13">
    <location>
        <begin position="505"/>
        <end position="515"/>
    </location>
</feature>
<dbReference type="Proteomes" id="UP001432027">
    <property type="component" value="Unassembled WGS sequence"/>
</dbReference>
<dbReference type="PANTHER" id="PTHR13904">
    <property type="entry name" value="PRE-MRNA SPLICING FACTOR PRP31"/>
    <property type="match status" value="1"/>
</dbReference>
<dbReference type="FunFam" id="1.10.287.4070:FF:000003">
    <property type="entry name" value="U4/U6 small nuclear ribonucleoprotein PRP31"/>
    <property type="match status" value="1"/>
</dbReference>
<gene>
    <name evidence="15" type="ORF">PENTCL1PPCAC_22896</name>
</gene>
<dbReference type="EMBL" id="BTSX01000005">
    <property type="protein sequence ID" value="GMT00722.1"/>
    <property type="molecule type" value="Genomic_DNA"/>
</dbReference>
<evidence type="ECO:0000313" key="15">
    <source>
        <dbReference type="EMBL" id="GMT00722.1"/>
    </source>
</evidence>
<evidence type="ECO:0000256" key="1">
    <source>
        <dbReference type="ARBA" id="ARBA00004123"/>
    </source>
</evidence>
<dbReference type="GO" id="GO:0000244">
    <property type="term" value="P:spliceosomal tri-snRNP complex assembly"/>
    <property type="evidence" value="ECO:0007669"/>
    <property type="project" value="InterPro"/>
</dbReference>
<evidence type="ECO:0000256" key="2">
    <source>
        <dbReference type="ARBA" id="ARBA00005572"/>
    </source>
</evidence>
<dbReference type="Pfam" id="PF09785">
    <property type="entry name" value="Prp31_C"/>
    <property type="match status" value="1"/>
</dbReference>
<reference evidence="15" key="1">
    <citation type="submission" date="2023-10" db="EMBL/GenBank/DDBJ databases">
        <title>Genome assembly of Pristionchus species.</title>
        <authorList>
            <person name="Yoshida K."/>
            <person name="Sommer R.J."/>
        </authorList>
    </citation>
    <scope>NUCLEOTIDE SEQUENCE</scope>
    <source>
        <strain evidence="15">RS0144</strain>
    </source>
</reference>
<organism evidence="15 16">
    <name type="scientific">Pristionchus entomophagus</name>
    <dbReference type="NCBI Taxonomy" id="358040"/>
    <lineage>
        <taxon>Eukaryota</taxon>
        <taxon>Metazoa</taxon>
        <taxon>Ecdysozoa</taxon>
        <taxon>Nematoda</taxon>
        <taxon>Chromadorea</taxon>
        <taxon>Rhabditida</taxon>
        <taxon>Rhabditina</taxon>
        <taxon>Diplogasteromorpha</taxon>
        <taxon>Diplogasteroidea</taxon>
        <taxon>Neodiplogasteridae</taxon>
        <taxon>Pristionchus</taxon>
    </lineage>
</organism>
<dbReference type="InterPro" id="IPR036070">
    <property type="entry name" value="Nop_dom_sf"/>
</dbReference>
<dbReference type="GO" id="GO:0046540">
    <property type="term" value="C:U4/U6 x U5 tri-snRNP complex"/>
    <property type="evidence" value="ECO:0007669"/>
    <property type="project" value="InterPro"/>
</dbReference>
<dbReference type="GO" id="GO:0071011">
    <property type="term" value="C:precatalytic spliceosome"/>
    <property type="evidence" value="ECO:0007669"/>
    <property type="project" value="TreeGrafter"/>
</dbReference>
<protein>
    <recommendedName>
        <fullName evidence="3">U4/U6 small nuclear ribonucleoprotein Prp31</fullName>
    </recommendedName>
    <alternativeName>
        <fullName evidence="10">Pre-mRNA-processing factor 31</fullName>
    </alternativeName>
</protein>
<evidence type="ECO:0000313" key="16">
    <source>
        <dbReference type="Proteomes" id="UP001432027"/>
    </source>
</evidence>
<dbReference type="Pfam" id="PF01798">
    <property type="entry name" value="Nop"/>
    <property type="match status" value="1"/>
</dbReference>
<dbReference type="PANTHER" id="PTHR13904:SF0">
    <property type="entry name" value="U4_U6 SMALL NUCLEAR RIBONUCLEOPROTEIN PRP31"/>
    <property type="match status" value="1"/>
</dbReference>
<dbReference type="SMART" id="SM00931">
    <property type="entry name" value="NOSIC"/>
    <property type="match status" value="1"/>
</dbReference>
<dbReference type="AlphaFoldDB" id="A0AAV5U2J7"/>
<keyword evidence="16" id="KW-1185">Reference proteome</keyword>
<dbReference type="InterPro" id="IPR019175">
    <property type="entry name" value="Prp31_C"/>
</dbReference>
<dbReference type="Gene3D" id="1.10.287.4070">
    <property type="match status" value="1"/>
</dbReference>
<evidence type="ECO:0000256" key="5">
    <source>
        <dbReference type="ARBA" id="ARBA00022728"/>
    </source>
</evidence>
<keyword evidence="6" id="KW-0694">RNA-binding</keyword>
<feature type="coiled-coil region" evidence="12">
    <location>
        <begin position="31"/>
        <end position="65"/>
    </location>
</feature>
<feature type="region of interest" description="Disordered" evidence="13">
    <location>
        <begin position="1"/>
        <end position="26"/>
    </location>
</feature>
<evidence type="ECO:0000256" key="9">
    <source>
        <dbReference type="ARBA" id="ARBA00023274"/>
    </source>
</evidence>
<dbReference type="PROSITE" id="PS51358">
    <property type="entry name" value="NOP"/>
    <property type="match status" value="1"/>
</dbReference>
<proteinExistence type="inferred from homology"/>
<name>A0AAV5U2J7_9BILA</name>
<keyword evidence="5" id="KW-0747">Spliceosome</keyword>
<dbReference type="Gene3D" id="1.10.246.90">
    <property type="entry name" value="Nop domain"/>
    <property type="match status" value="1"/>
</dbReference>
<keyword evidence="4" id="KW-0507">mRNA processing</keyword>
<dbReference type="InterPro" id="IPR002687">
    <property type="entry name" value="Nop_dom"/>
</dbReference>
<dbReference type="GO" id="GO:0005687">
    <property type="term" value="C:U4 snRNP"/>
    <property type="evidence" value="ECO:0007669"/>
    <property type="project" value="TreeGrafter"/>
</dbReference>
<comment type="function">
    <text evidence="11">Involved in pre-mRNA splicing as component of the spliceosome. Required for the assembly of the U4/U5/U6 tri-snRNP complex, one of the building blocks of the spliceosome.</text>
</comment>
<evidence type="ECO:0000256" key="12">
    <source>
        <dbReference type="SAM" id="Coils"/>
    </source>
</evidence>
<evidence type="ECO:0000256" key="8">
    <source>
        <dbReference type="ARBA" id="ARBA00023242"/>
    </source>
</evidence>
<accession>A0AAV5U2J7</accession>
<dbReference type="InterPro" id="IPR027105">
    <property type="entry name" value="Prp31"/>
</dbReference>
<keyword evidence="7" id="KW-0508">mRNA splicing</keyword>
<dbReference type="InterPro" id="IPR042239">
    <property type="entry name" value="Nop_C"/>
</dbReference>
<comment type="subcellular location">
    <subcellularLocation>
        <location evidence="1">Nucleus</location>
    </subcellularLocation>
</comment>
<feature type="region of interest" description="Disordered" evidence="13">
    <location>
        <begin position="494"/>
        <end position="515"/>
    </location>
</feature>
<evidence type="ECO:0000256" key="7">
    <source>
        <dbReference type="ARBA" id="ARBA00023187"/>
    </source>
</evidence>
<evidence type="ECO:0000256" key="6">
    <source>
        <dbReference type="ARBA" id="ARBA00022884"/>
    </source>
</evidence>
<evidence type="ECO:0000256" key="3">
    <source>
        <dbReference type="ARBA" id="ARBA00013538"/>
    </source>
</evidence>
<keyword evidence="9" id="KW-0687">Ribonucleoprotein</keyword>
<dbReference type="GO" id="GO:0003723">
    <property type="term" value="F:RNA binding"/>
    <property type="evidence" value="ECO:0007669"/>
    <property type="project" value="UniProtKB-KW"/>
</dbReference>